<evidence type="ECO:0000256" key="12">
    <source>
        <dbReference type="ARBA" id="ARBA00023157"/>
    </source>
</evidence>
<evidence type="ECO:0000256" key="9">
    <source>
        <dbReference type="ARBA" id="ARBA00022989"/>
    </source>
</evidence>
<feature type="domain" description="Thioredoxin-like fold" evidence="15">
    <location>
        <begin position="117"/>
        <end position="273"/>
    </location>
</feature>
<evidence type="ECO:0000256" key="8">
    <source>
        <dbReference type="ARBA" id="ARBA00022927"/>
    </source>
</evidence>
<keyword evidence="5" id="KW-0997">Cell inner membrane</keyword>
<evidence type="ECO:0000256" key="6">
    <source>
        <dbReference type="ARBA" id="ARBA00022692"/>
    </source>
</evidence>
<evidence type="ECO:0000313" key="16">
    <source>
        <dbReference type="EMBL" id="MFA0791242.1"/>
    </source>
</evidence>
<evidence type="ECO:0000256" key="10">
    <source>
        <dbReference type="ARBA" id="ARBA00023002"/>
    </source>
</evidence>
<keyword evidence="4" id="KW-1003">Cell membrane</keyword>
<dbReference type="Gene3D" id="3.40.30.10">
    <property type="entry name" value="Glutaredoxin"/>
    <property type="match status" value="1"/>
</dbReference>
<evidence type="ECO:0000256" key="1">
    <source>
        <dbReference type="ARBA" id="ARBA00004533"/>
    </source>
</evidence>
<comment type="caution">
    <text evidence="16">The sequence shown here is derived from an EMBL/GenBank/DDBJ whole genome shotgun (WGS) entry which is preliminary data.</text>
</comment>
<dbReference type="Proteomes" id="UP001569414">
    <property type="component" value="Unassembled WGS sequence"/>
</dbReference>
<keyword evidence="7" id="KW-0732">Signal</keyword>
<evidence type="ECO:0000259" key="14">
    <source>
        <dbReference type="Pfam" id="PF11356"/>
    </source>
</evidence>
<proteinExistence type="inferred from homology"/>
<reference evidence="16 17" key="1">
    <citation type="submission" date="2024-08" db="EMBL/GenBank/DDBJ databases">
        <authorList>
            <person name="Ishaq N."/>
        </authorList>
    </citation>
    <scope>NUCLEOTIDE SEQUENCE [LARGE SCALE GENOMIC DNA]</scope>
    <source>
        <strain evidence="16 17">JCM 30400</strain>
    </source>
</reference>
<gene>
    <name evidence="16" type="ORF">ACCI51_11860</name>
</gene>
<keyword evidence="9" id="KW-1133">Transmembrane helix</keyword>
<dbReference type="Gene3D" id="2.30.42.10">
    <property type="match status" value="1"/>
</dbReference>
<comment type="similarity">
    <text evidence="2">Belongs to the thioredoxin family. DsbA subfamily.</text>
</comment>
<dbReference type="InterPro" id="IPR036034">
    <property type="entry name" value="PDZ_sf"/>
</dbReference>
<dbReference type="Pfam" id="PF13462">
    <property type="entry name" value="Thioredoxin_4"/>
    <property type="match status" value="1"/>
</dbReference>
<dbReference type="Pfam" id="PF11356">
    <property type="entry name" value="T2SSC"/>
    <property type="match status" value="1"/>
</dbReference>
<evidence type="ECO:0000256" key="2">
    <source>
        <dbReference type="ARBA" id="ARBA00005791"/>
    </source>
</evidence>
<sequence>MWLFKLLLRLIVLISIGCIVTGCTKEKKIVIPESGKVVDSEMAARIDGKEISLRELDQTLQLALYDIAEQEYQLRLSKIYAWPDKESFAKGARERIEVLLKVPEPPRISLPIGYRFIRGDSEAPVTLAVFCSFQSPHCQSIQPVIQRLTTNYKDWVKVAYFDFPLKFHREGIKAAVAARCAAEQNKFWEYHDALYTFTPELDDATYAQLIKQLQIDDDKFVKCFSSDTPKKAVLKDRDRALALGLKNVPVIFINGLYLKGLRTYEQYAFWVDKELRSLGVNPKQKQAQRTDDIADDRELPITQLPLILLGVSASSVEKNSRALITAEETAAKYYNVGNEVIENVWLLRLYSNFAVIKSEIGLERLPLKGKEGAGILLTRSREQSEELAQRIEQPLGPGTRKLIASSGVLTLGQAWLSEQLAQQDALEAKFTEAELEVEGHRLMRLEGVQDNEFFTALGFQDNDVLLRVNDSWVHSGQNNLWDALTSGQVIDVAFMRKGLPQRIQYVVEELGYFDESSDSEKD</sequence>
<evidence type="ECO:0000259" key="15">
    <source>
        <dbReference type="Pfam" id="PF13462"/>
    </source>
</evidence>
<dbReference type="InterPro" id="IPR012336">
    <property type="entry name" value="Thioredoxin-like_fold"/>
</dbReference>
<dbReference type="InterPro" id="IPR024961">
    <property type="entry name" value="T2SS_GspC_N"/>
</dbReference>
<organism evidence="16 17">
    <name type="scientific">Microbulbifer echini</name>
    <dbReference type="NCBI Taxonomy" id="1529067"/>
    <lineage>
        <taxon>Bacteria</taxon>
        <taxon>Pseudomonadati</taxon>
        <taxon>Pseudomonadota</taxon>
        <taxon>Gammaproteobacteria</taxon>
        <taxon>Cellvibrionales</taxon>
        <taxon>Microbulbiferaceae</taxon>
        <taxon>Microbulbifer</taxon>
    </lineage>
</organism>
<evidence type="ECO:0000256" key="7">
    <source>
        <dbReference type="ARBA" id="ARBA00022729"/>
    </source>
</evidence>
<evidence type="ECO:0000256" key="4">
    <source>
        <dbReference type="ARBA" id="ARBA00022475"/>
    </source>
</evidence>
<dbReference type="RefSeq" id="WP_371843722.1">
    <property type="nucleotide sequence ID" value="NZ_JBGMEL010000010.1"/>
</dbReference>
<dbReference type="Gene3D" id="2.30.30.830">
    <property type="match status" value="1"/>
</dbReference>
<dbReference type="PROSITE" id="PS51257">
    <property type="entry name" value="PROKAR_LIPOPROTEIN"/>
    <property type="match status" value="1"/>
</dbReference>
<name>A0ABV4NPB9_9GAMM</name>
<dbReference type="InterPro" id="IPR036249">
    <property type="entry name" value="Thioredoxin-like_sf"/>
</dbReference>
<evidence type="ECO:0000256" key="5">
    <source>
        <dbReference type="ARBA" id="ARBA00022519"/>
    </source>
</evidence>
<keyword evidence="13" id="KW-0676">Redox-active center</keyword>
<keyword evidence="6" id="KW-0812">Transmembrane</keyword>
<keyword evidence="3" id="KW-0813">Transport</keyword>
<dbReference type="PANTHER" id="PTHR13887">
    <property type="entry name" value="GLUTATHIONE S-TRANSFERASE KAPPA"/>
    <property type="match status" value="1"/>
</dbReference>
<keyword evidence="11" id="KW-0472">Membrane</keyword>
<evidence type="ECO:0000256" key="11">
    <source>
        <dbReference type="ARBA" id="ARBA00023136"/>
    </source>
</evidence>
<evidence type="ECO:0000313" key="17">
    <source>
        <dbReference type="Proteomes" id="UP001569414"/>
    </source>
</evidence>
<dbReference type="EMBL" id="JBGMEL010000010">
    <property type="protein sequence ID" value="MFA0791242.1"/>
    <property type="molecule type" value="Genomic_DNA"/>
</dbReference>
<protein>
    <submittedName>
        <fullName evidence="16">Thioredoxin domain-containing protein</fullName>
    </submittedName>
</protein>
<evidence type="ECO:0000256" key="13">
    <source>
        <dbReference type="ARBA" id="ARBA00023284"/>
    </source>
</evidence>
<keyword evidence="12" id="KW-1015">Disulfide bond</keyword>
<evidence type="ECO:0000256" key="3">
    <source>
        <dbReference type="ARBA" id="ARBA00022448"/>
    </source>
</evidence>
<accession>A0ABV4NPB9</accession>
<dbReference type="PANTHER" id="PTHR13887:SF14">
    <property type="entry name" value="DISULFIDE BOND FORMATION PROTEIN D"/>
    <property type="match status" value="1"/>
</dbReference>
<keyword evidence="8" id="KW-0653">Protein transport</keyword>
<dbReference type="SUPFAM" id="SSF52833">
    <property type="entry name" value="Thioredoxin-like"/>
    <property type="match status" value="1"/>
</dbReference>
<keyword evidence="17" id="KW-1185">Reference proteome</keyword>
<comment type="subcellular location">
    <subcellularLocation>
        <location evidence="1">Cell inner membrane</location>
    </subcellularLocation>
</comment>
<keyword evidence="10" id="KW-0560">Oxidoreductase</keyword>
<feature type="domain" description="Type II secretion system protein GspC N-terminal" evidence="14">
    <location>
        <begin position="288"/>
        <end position="366"/>
    </location>
</feature>